<dbReference type="Proteomes" id="UP000246132">
    <property type="component" value="Unassembled WGS sequence"/>
</dbReference>
<dbReference type="AlphaFoldDB" id="A0A3A8ASJ8"/>
<keyword evidence="2" id="KW-0808">Transferase</keyword>
<keyword evidence="3" id="KW-0949">S-adenosyl-L-methionine</keyword>
<organism evidence="4 5">
    <name type="scientific">Oceaniradius stylonematis</name>
    <dbReference type="NCBI Taxonomy" id="2184161"/>
    <lineage>
        <taxon>Bacteria</taxon>
        <taxon>Pseudomonadati</taxon>
        <taxon>Pseudomonadota</taxon>
        <taxon>Alphaproteobacteria</taxon>
        <taxon>Hyphomicrobiales</taxon>
        <taxon>Ahrensiaceae</taxon>
        <taxon>Oceaniradius</taxon>
    </lineage>
</organism>
<dbReference type="PANTHER" id="PTHR30481:SF2">
    <property type="entry name" value="SITE-SPECIFIC DNA-METHYLTRANSFERASE (ADENINE-SPECIFIC)"/>
    <property type="match status" value="1"/>
</dbReference>
<dbReference type="InterPro" id="IPR029063">
    <property type="entry name" value="SAM-dependent_MTases_sf"/>
</dbReference>
<keyword evidence="1 4" id="KW-0489">Methyltransferase</keyword>
<proteinExistence type="predicted"/>
<reference evidence="4 5" key="1">
    <citation type="journal article" date="2018" name="Int. J. Syst. Bacteriol.">
        <title>Oceaniradius stylonemae gen. nov., sp. nov., isolated from a red alga, Stylonema cornu-cervi.</title>
        <authorList>
            <person name="Jeong S."/>
        </authorList>
    </citation>
    <scope>NUCLEOTIDE SEQUENCE [LARGE SCALE GENOMIC DNA]</scope>
    <source>
        <strain evidence="4 5">StC1</strain>
    </source>
</reference>
<name>A0A3A8ASJ8_9HYPH</name>
<dbReference type="PRINTS" id="PR00505">
    <property type="entry name" value="D12N6MTFRASE"/>
</dbReference>
<sequence length="293" mass="33181">MNSLETINLGDHPTWRPAEAASPFRYPGGKGFLTGFLAAQLSGLRKGHKGYVEPFAGGAGAAMNLLFSGKVETVHLNDLDIRIYSAWKAILEENERFAEAIQTCDVSLKTWEWAKGVVEAPAEAYSFDLGFATFFMNRTSRSGIVTGSGPIGGYSQSGKWKLDARFYRSTIVKRVEWIGLNSHRIRLSRLPAIEFLSECQTTLDDERTLYFIDPPYVKIGSRLYLDGMLNGGHKALAEYLSEGYPKYWVMTYDDHPLVRDLYYEYEIRYLQVNYSLSRARKEKELLIAPRQNG</sequence>
<dbReference type="GO" id="GO:0043565">
    <property type="term" value="F:sequence-specific DNA binding"/>
    <property type="evidence" value="ECO:0007669"/>
    <property type="project" value="TreeGrafter"/>
</dbReference>
<dbReference type="GO" id="GO:0009007">
    <property type="term" value="F:site-specific DNA-methyltransferase (adenine-specific) activity"/>
    <property type="evidence" value="ECO:0007669"/>
    <property type="project" value="UniProtKB-EC"/>
</dbReference>
<keyword evidence="5" id="KW-1185">Reference proteome</keyword>
<dbReference type="PIRSF" id="PIRSF000398">
    <property type="entry name" value="M_m6A_EcoRV"/>
    <property type="match status" value="1"/>
</dbReference>
<evidence type="ECO:0000256" key="3">
    <source>
        <dbReference type="ARBA" id="ARBA00022691"/>
    </source>
</evidence>
<dbReference type="GO" id="GO:0006298">
    <property type="term" value="P:mismatch repair"/>
    <property type="evidence" value="ECO:0007669"/>
    <property type="project" value="TreeGrafter"/>
</dbReference>
<dbReference type="GO" id="GO:0009307">
    <property type="term" value="P:DNA restriction-modification system"/>
    <property type="evidence" value="ECO:0007669"/>
    <property type="project" value="InterPro"/>
</dbReference>
<dbReference type="RefSeq" id="WP_109768690.1">
    <property type="nucleotide sequence ID" value="NZ_QFWV02000001.1"/>
</dbReference>
<protein>
    <submittedName>
        <fullName evidence="4">DNA adenine methylase</fullName>
    </submittedName>
</protein>
<dbReference type="GO" id="GO:0032259">
    <property type="term" value="P:methylation"/>
    <property type="evidence" value="ECO:0007669"/>
    <property type="project" value="UniProtKB-KW"/>
</dbReference>
<gene>
    <name evidence="4" type="ORF">DEM25_000005</name>
</gene>
<dbReference type="OrthoDB" id="9805629at2"/>
<dbReference type="PANTHER" id="PTHR30481">
    <property type="entry name" value="DNA ADENINE METHYLASE"/>
    <property type="match status" value="1"/>
</dbReference>
<dbReference type="Gene3D" id="3.40.50.150">
    <property type="entry name" value="Vaccinia Virus protein VP39"/>
    <property type="match status" value="2"/>
</dbReference>
<evidence type="ECO:0000256" key="2">
    <source>
        <dbReference type="ARBA" id="ARBA00022679"/>
    </source>
</evidence>
<dbReference type="Pfam" id="PF02086">
    <property type="entry name" value="MethyltransfD12"/>
    <property type="match status" value="1"/>
</dbReference>
<dbReference type="SUPFAM" id="SSF53335">
    <property type="entry name" value="S-adenosyl-L-methionine-dependent methyltransferases"/>
    <property type="match status" value="1"/>
</dbReference>
<dbReference type="GO" id="GO:1904047">
    <property type="term" value="F:S-adenosyl-L-methionine binding"/>
    <property type="evidence" value="ECO:0007669"/>
    <property type="project" value="TreeGrafter"/>
</dbReference>
<comment type="caution">
    <text evidence="4">The sequence shown here is derived from an EMBL/GenBank/DDBJ whole genome shotgun (WGS) entry which is preliminary data.</text>
</comment>
<dbReference type="EMBL" id="QFWV02000001">
    <property type="protein sequence ID" value="RKF08431.1"/>
    <property type="molecule type" value="Genomic_DNA"/>
</dbReference>
<dbReference type="InterPro" id="IPR012263">
    <property type="entry name" value="M_m6A_EcoRV"/>
</dbReference>
<evidence type="ECO:0000313" key="4">
    <source>
        <dbReference type="EMBL" id="RKF08431.1"/>
    </source>
</evidence>
<evidence type="ECO:0000313" key="5">
    <source>
        <dbReference type="Proteomes" id="UP000246132"/>
    </source>
</evidence>
<accession>A0A3A8ASJ8</accession>
<dbReference type="InterPro" id="IPR012327">
    <property type="entry name" value="MeTrfase_D12"/>
</dbReference>
<evidence type="ECO:0000256" key="1">
    <source>
        <dbReference type="ARBA" id="ARBA00022603"/>
    </source>
</evidence>